<accession>A0A5K7S7W6</accession>
<keyword evidence="3" id="KW-1185">Reference proteome</keyword>
<name>A0A5K7S7W6_9BACT</name>
<keyword evidence="1" id="KW-0472">Membrane</keyword>
<dbReference type="Proteomes" id="UP001193389">
    <property type="component" value="Chromosome"/>
</dbReference>
<keyword evidence="1" id="KW-0812">Transmembrane</keyword>
<gene>
    <name evidence="2" type="ORF">AQPE_1695</name>
</gene>
<protein>
    <submittedName>
        <fullName evidence="2">Uncharacterized protein</fullName>
    </submittedName>
</protein>
<organism evidence="2 3">
    <name type="scientific">Aquipluma nitroreducens</name>
    <dbReference type="NCBI Taxonomy" id="2010828"/>
    <lineage>
        <taxon>Bacteria</taxon>
        <taxon>Pseudomonadati</taxon>
        <taxon>Bacteroidota</taxon>
        <taxon>Bacteroidia</taxon>
        <taxon>Marinilabiliales</taxon>
        <taxon>Prolixibacteraceae</taxon>
        <taxon>Aquipluma</taxon>
    </lineage>
</organism>
<evidence type="ECO:0000256" key="1">
    <source>
        <dbReference type="SAM" id="Phobius"/>
    </source>
</evidence>
<proteinExistence type="predicted"/>
<feature type="transmembrane region" description="Helical" evidence="1">
    <location>
        <begin position="6"/>
        <end position="36"/>
    </location>
</feature>
<reference evidence="2" key="1">
    <citation type="journal article" date="2020" name="Int. J. Syst. Evol. Microbiol.">
        <title>Aquipluma nitroreducens gen. nov. sp. nov., a novel facultatively anaerobic bacterium isolated from a freshwater lake.</title>
        <authorList>
            <person name="Watanabe M."/>
            <person name="Kojima H."/>
            <person name="Fukui M."/>
        </authorList>
    </citation>
    <scope>NUCLEOTIDE SEQUENCE</scope>
    <source>
        <strain evidence="2">MeG22</strain>
    </source>
</reference>
<evidence type="ECO:0000313" key="3">
    <source>
        <dbReference type="Proteomes" id="UP001193389"/>
    </source>
</evidence>
<dbReference type="KEGG" id="anf:AQPE_1695"/>
<evidence type="ECO:0000313" key="2">
    <source>
        <dbReference type="EMBL" id="BBE17539.1"/>
    </source>
</evidence>
<dbReference type="EMBL" id="AP018694">
    <property type="protein sequence ID" value="BBE17539.1"/>
    <property type="molecule type" value="Genomic_DNA"/>
</dbReference>
<keyword evidence="1" id="KW-1133">Transmembrane helix</keyword>
<dbReference type="AlphaFoldDB" id="A0A5K7S7W6"/>
<sequence>MVICGIGIYFLFFSCFIRIYLFLLMFILAVSPAIVWE</sequence>